<dbReference type="Pfam" id="PF00126">
    <property type="entry name" value="HTH_1"/>
    <property type="match status" value="1"/>
</dbReference>
<keyword evidence="7" id="KW-1185">Reference proteome</keyword>
<sequence length="308" mass="33099">MDVATQKLRNFVVVAEELNFSRAAARLFVTQQALSKQLRDLEDAVGTRLLERTTRSMALTSAGEAFLDAVRESLAVLDAGVAAARSTGQGLSGTIRLGFVIGGALELTTPILAEFAARHPDIKVELRESGFDDPSGGLSDGRSDVALIRLPVATPDLEWLPLFVEPLVAVLPPDHPLAVRAVVTPADIIGEPLTVGRTADTAWRRYWTLDEYRGGRPPAVVRESTSHTEEMQVVAAGLACSVTAVGARRYMPHAGVRFVPLAGVTGSALVVAWRRGHRKGAVERFVNVAQEVRDRERGIVAAIEDPEA</sequence>
<evidence type="ECO:0000313" key="7">
    <source>
        <dbReference type="Proteomes" id="UP001499854"/>
    </source>
</evidence>
<dbReference type="PROSITE" id="PS50931">
    <property type="entry name" value="HTH_LYSR"/>
    <property type="match status" value="1"/>
</dbReference>
<evidence type="ECO:0000256" key="3">
    <source>
        <dbReference type="ARBA" id="ARBA00023125"/>
    </source>
</evidence>
<evidence type="ECO:0000313" key="6">
    <source>
        <dbReference type="EMBL" id="GAA2001671.1"/>
    </source>
</evidence>
<dbReference type="Proteomes" id="UP001499854">
    <property type="component" value="Unassembled WGS sequence"/>
</dbReference>
<dbReference type="PANTHER" id="PTHR30346:SF0">
    <property type="entry name" value="HCA OPERON TRANSCRIPTIONAL ACTIVATOR HCAR"/>
    <property type="match status" value="1"/>
</dbReference>
<accession>A0ABP5ELG8</accession>
<comment type="caution">
    <text evidence="6">The sequence shown here is derived from an EMBL/GenBank/DDBJ whole genome shotgun (WGS) entry which is preliminary data.</text>
</comment>
<keyword evidence="2" id="KW-0805">Transcription regulation</keyword>
<comment type="similarity">
    <text evidence="1">Belongs to the LysR transcriptional regulatory family.</text>
</comment>
<keyword evidence="4" id="KW-0804">Transcription</keyword>
<dbReference type="SUPFAM" id="SSF53850">
    <property type="entry name" value="Periplasmic binding protein-like II"/>
    <property type="match status" value="1"/>
</dbReference>
<dbReference type="Gene3D" id="3.40.190.10">
    <property type="entry name" value="Periplasmic binding protein-like II"/>
    <property type="match status" value="2"/>
</dbReference>
<dbReference type="Gene3D" id="1.10.10.10">
    <property type="entry name" value="Winged helix-like DNA-binding domain superfamily/Winged helix DNA-binding domain"/>
    <property type="match status" value="1"/>
</dbReference>
<feature type="domain" description="HTH lysR-type" evidence="5">
    <location>
        <begin position="1"/>
        <end position="60"/>
    </location>
</feature>
<organism evidence="6 7">
    <name type="scientific">Catenulispora subtropica</name>
    <dbReference type="NCBI Taxonomy" id="450798"/>
    <lineage>
        <taxon>Bacteria</taxon>
        <taxon>Bacillati</taxon>
        <taxon>Actinomycetota</taxon>
        <taxon>Actinomycetes</taxon>
        <taxon>Catenulisporales</taxon>
        <taxon>Catenulisporaceae</taxon>
        <taxon>Catenulispora</taxon>
    </lineage>
</organism>
<name>A0ABP5ELG8_9ACTN</name>
<evidence type="ECO:0000256" key="4">
    <source>
        <dbReference type="ARBA" id="ARBA00023163"/>
    </source>
</evidence>
<dbReference type="CDD" id="cd08414">
    <property type="entry name" value="PBP2_LTTR_aromatics_like"/>
    <property type="match status" value="1"/>
</dbReference>
<gene>
    <name evidence="6" type="ORF">GCM10009838_79370</name>
</gene>
<dbReference type="InterPro" id="IPR000847">
    <property type="entry name" value="LysR_HTH_N"/>
</dbReference>
<proteinExistence type="inferred from homology"/>
<dbReference type="EMBL" id="BAAAQM010000072">
    <property type="protein sequence ID" value="GAA2001671.1"/>
    <property type="molecule type" value="Genomic_DNA"/>
</dbReference>
<dbReference type="InterPro" id="IPR005119">
    <property type="entry name" value="LysR_subst-bd"/>
</dbReference>
<dbReference type="PANTHER" id="PTHR30346">
    <property type="entry name" value="TRANSCRIPTIONAL DUAL REGULATOR HCAR-RELATED"/>
    <property type="match status" value="1"/>
</dbReference>
<protein>
    <submittedName>
        <fullName evidence="6">LysR family transcriptional regulator</fullName>
    </submittedName>
</protein>
<evidence type="ECO:0000256" key="1">
    <source>
        <dbReference type="ARBA" id="ARBA00009437"/>
    </source>
</evidence>
<dbReference type="PRINTS" id="PR00039">
    <property type="entry name" value="HTHLYSR"/>
</dbReference>
<dbReference type="InterPro" id="IPR036390">
    <property type="entry name" value="WH_DNA-bd_sf"/>
</dbReference>
<dbReference type="SUPFAM" id="SSF46785">
    <property type="entry name" value="Winged helix' DNA-binding domain"/>
    <property type="match status" value="1"/>
</dbReference>
<evidence type="ECO:0000259" key="5">
    <source>
        <dbReference type="PROSITE" id="PS50931"/>
    </source>
</evidence>
<dbReference type="InterPro" id="IPR036388">
    <property type="entry name" value="WH-like_DNA-bd_sf"/>
</dbReference>
<keyword evidence="3" id="KW-0238">DNA-binding</keyword>
<evidence type="ECO:0000256" key="2">
    <source>
        <dbReference type="ARBA" id="ARBA00023015"/>
    </source>
</evidence>
<reference evidence="7" key="1">
    <citation type="journal article" date="2019" name="Int. J. Syst. Evol. Microbiol.">
        <title>The Global Catalogue of Microorganisms (GCM) 10K type strain sequencing project: providing services to taxonomists for standard genome sequencing and annotation.</title>
        <authorList>
            <consortium name="The Broad Institute Genomics Platform"/>
            <consortium name="The Broad Institute Genome Sequencing Center for Infectious Disease"/>
            <person name="Wu L."/>
            <person name="Ma J."/>
        </authorList>
    </citation>
    <scope>NUCLEOTIDE SEQUENCE [LARGE SCALE GENOMIC DNA]</scope>
    <source>
        <strain evidence="7">JCM 16013</strain>
    </source>
</reference>
<dbReference type="Pfam" id="PF03466">
    <property type="entry name" value="LysR_substrate"/>
    <property type="match status" value="1"/>
</dbReference>
<dbReference type="RefSeq" id="WP_344662370.1">
    <property type="nucleotide sequence ID" value="NZ_BAAAQM010000072.1"/>
</dbReference>